<dbReference type="STRING" id="886293.Sinac_4834"/>
<reference evidence="2 3" key="1">
    <citation type="submission" date="2012-02" db="EMBL/GenBank/DDBJ databases">
        <title>Complete sequence of chromosome of Singulisphaera acidiphila DSM 18658.</title>
        <authorList>
            <consortium name="US DOE Joint Genome Institute (JGI-PGF)"/>
            <person name="Lucas S."/>
            <person name="Copeland A."/>
            <person name="Lapidus A."/>
            <person name="Glavina del Rio T."/>
            <person name="Dalin E."/>
            <person name="Tice H."/>
            <person name="Bruce D."/>
            <person name="Goodwin L."/>
            <person name="Pitluck S."/>
            <person name="Peters L."/>
            <person name="Ovchinnikova G."/>
            <person name="Chertkov O."/>
            <person name="Kyrpides N."/>
            <person name="Mavromatis K."/>
            <person name="Ivanova N."/>
            <person name="Brettin T."/>
            <person name="Detter J.C."/>
            <person name="Han C."/>
            <person name="Larimer F."/>
            <person name="Land M."/>
            <person name="Hauser L."/>
            <person name="Markowitz V."/>
            <person name="Cheng J.-F."/>
            <person name="Hugenholtz P."/>
            <person name="Woyke T."/>
            <person name="Wu D."/>
            <person name="Tindall B."/>
            <person name="Pomrenke H."/>
            <person name="Brambilla E."/>
            <person name="Klenk H.-P."/>
            <person name="Eisen J.A."/>
        </authorList>
    </citation>
    <scope>NUCLEOTIDE SEQUENCE [LARGE SCALE GENOMIC DNA]</scope>
    <source>
        <strain evidence="3">ATCC BAA-1392 / DSM 18658 / VKM B-2454 / MOB10</strain>
    </source>
</reference>
<proteinExistence type="predicted"/>
<dbReference type="Proteomes" id="UP000010798">
    <property type="component" value="Chromosome"/>
</dbReference>
<name>L0DJI8_SINAD</name>
<evidence type="ECO:0000313" key="2">
    <source>
        <dbReference type="EMBL" id="AGA28993.1"/>
    </source>
</evidence>
<dbReference type="InterPro" id="IPR036061">
    <property type="entry name" value="CheW-like_dom_sf"/>
</dbReference>
<feature type="domain" description="CheW-like" evidence="1">
    <location>
        <begin position="1"/>
        <end position="142"/>
    </location>
</feature>
<dbReference type="KEGG" id="saci:Sinac_4834"/>
<dbReference type="InterPro" id="IPR002545">
    <property type="entry name" value="CheW-lke_dom"/>
</dbReference>
<dbReference type="PANTHER" id="PTHR22617:SF43">
    <property type="entry name" value="PROTEIN PILI"/>
    <property type="match status" value="1"/>
</dbReference>
<evidence type="ECO:0000313" key="3">
    <source>
        <dbReference type="Proteomes" id="UP000010798"/>
    </source>
</evidence>
<dbReference type="HOGENOM" id="CLU_048995_7_0_0"/>
<dbReference type="RefSeq" id="WP_015248102.1">
    <property type="nucleotide sequence ID" value="NC_019892.1"/>
</dbReference>
<dbReference type="InterPro" id="IPR039315">
    <property type="entry name" value="CheW"/>
</dbReference>
<dbReference type="eggNOG" id="COG0835">
    <property type="taxonomic scope" value="Bacteria"/>
</dbReference>
<accession>L0DJI8</accession>
<dbReference type="PROSITE" id="PS50851">
    <property type="entry name" value="CHEW"/>
    <property type="match status" value="1"/>
</dbReference>
<sequence length="153" mass="16639">MLLLTFRVAHDLYAVAAERVVEVVPRIELRPIPHAPESLAGLFNYRGKAVPVIDLGVLLGSTPCLERLHTRVILVDEPGGRGERLIGLVAENVSDVIMVKQEQVVLAAMNMEQAPYLGTVVRTEMGLVQVISVDKVLPKSLREGIFGPPSEAP</sequence>
<dbReference type="GO" id="GO:0005829">
    <property type="term" value="C:cytosol"/>
    <property type="evidence" value="ECO:0007669"/>
    <property type="project" value="TreeGrafter"/>
</dbReference>
<protein>
    <submittedName>
        <fullName evidence="2">Chemotaxis signal transduction protein</fullName>
    </submittedName>
</protein>
<dbReference type="Gene3D" id="2.40.50.180">
    <property type="entry name" value="CheA-289, Domain 4"/>
    <property type="match status" value="1"/>
</dbReference>
<dbReference type="SMART" id="SM00260">
    <property type="entry name" value="CheW"/>
    <property type="match status" value="1"/>
</dbReference>
<dbReference type="SUPFAM" id="SSF50341">
    <property type="entry name" value="CheW-like"/>
    <property type="match status" value="1"/>
</dbReference>
<keyword evidence="3" id="KW-1185">Reference proteome</keyword>
<evidence type="ECO:0000259" key="1">
    <source>
        <dbReference type="PROSITE" id="PS50851"/>
    </source>
</evidence>
<dbReference type="Pfam" id="PF01584">
    <property type="entry name" value="CheW"/>
    <property type="match status" value="1"/>
</dbReference>
<dbReference type="GO" id="GO:0006935">
    <property type="term" value="P:chemotaxis"/>
    <property type="evidence" value="ECO:0007669"/>
    <property type="project" value="InterPro"/>
</dbReference>
<dbReference type="PANTHER" id="PTHR22617">
    <property type="entry name" value="CHEMOTAXIS SENSOR HISTIDINE KINASE-RELATED"/>
    <property type="match status" value="1"/>
</dbReference>
<dbReference type="OrthoDB" id="21913at2"/>
<dbReference type="GO" id="GO:0007165">
    <property type="term" value="P:signal transduction"/>
    <property type="evidence" value="ECO:0007669"/>
    <property type="project" value="InterPro"/>
</dbReference>
<dbReference type="Gene3D" id="2.30.30.40">
    <property type="entry name" value="SH3 Domains"/>
    <property type="match status" value="1"/>
</dbReference>
<organism evidence="2 3">
    <name type="scientific">Singulisphaera acidiphila (strain ATCC BAA-1392 / DSM 18658 / VKM B-2454 / MOB10)</name>
    <dbReference type="NCBI Taxonomy" id="886293"/>
    <lineage>
        <taxon>Bacteria</taxon>
        <taxon>Pseudomonadati</taxon>
        <taxon>Planctomycetota</taxon>
        <taxon>Planctomycetia</taxon>
        <taxon>Isosphaerales</taxon>
        <taxon>Isosphaeraceae</taxon>
        <taxon>Singulisphaera</taxon>
    </lineage>
</organism>
<gene>
    <name evidence="2" type="ordered locus">Sinac_4834</name>
</gene>
<dbReference type="EMBL" id="CP003364">
    <property type="protein sequence ID" value="AGA28993.1"/>
    <property type="molecule type" value="Genomic_DNA"/>
</dbReference>
<dbReference type="AlphaFoldDB" id="L0DJI8"/>